<reference evidence="5 6" key="1">
    <citation type="submission" date="2019-04" db="EMBL/GenBank/DDBJ databases">
        <authorList>
            <consortium name="Wellcome Sanger Institute Data Sharing"/>
        </authorList>
    </citation>
    <scope>NUCLEOTIDE SEQUENCE [LARGE SCALE GENOMIC DNA]</scope>
</reference>
<feature type="domain" description="C-type lectin" evidence="4">
    <location>
        <begin position="56"/>
        <end position="170"/>
    </location>
</feature>
<dbReference type="InterPro" id="IPR033989">
    <property type="entry name" value="CD209-like_CTLD"/>
</dbReference>
<dbReference type="GO" id="GO:0030246">
    <property type="term" value="F:carbohydrate binding"/>
    <property type="evidence" value="ECO:0007669"/>
    <property type="project" value="UniProtKB-KW"/>
</dbReference>
<protein>
    <recommendedName>
        <fullName evidence="4">C-type lectin domain-containing protein</fullName>
    </recommendedName>
</protein>
<evidence type="ECO:0000313" key="6">
    <source>
        <dbReference type="Proteomes" id="UP000694397"/>
    </source>
</evidence>
<dbReference type="SMART" id="SM00034">
    <property type="entry name" value="CLECT"/>
    <property type="match status" value="1"/>
</dbReference>
<evidence type="ECO:0000313" key="5">
    <source>
        <dbReference type="Ensembl" id="ENSSFOP00015042782.1"/>
    </source>
</evidence>
<dbReference type="Ensembl" id="ENSSFOT00015068201.1">
    <property type="protein sequence ID" value="ENSSFOP00015042782.1"/>
    <property type="gene ID" value="ENSSFOG00015026364.1"/>
</dbReference>
<keyword evidence="2" id="KW-1015">Disulfide bond</keyword>
<dbReference type="PROSITE" id="PS00615">
    <property type="entry name" value="C_TYPE_LECTIN_1"/>
    <property type="match status" value="1"/>
</dbReference>
<feature type="signal peptide" evidence="3">
    <location>
        <begin position="1"/>
        <end position="21"/>
    </location>
</feature>
<keyword evidence="3" id="KW-0732">Signal</keyword>
<keyword evidence="1" id="KW-0430">Lectin</keyword>
<evidence type="ECO:0000256" key="2">
    <source>
        <dbReference type="ARBA" id="ARBA00023157"/>
    </source>
</evidence>
<reference evidence="5" key="3">
    <citation type="submission" date="2025-09" db="UniProtKB">
        <authorList>
            <consortium name="Ensembl"/>
        </authorList>
    </citation>
    <scope>IDENTIFICATION</scope>
</reference>
<dbReference type="Gene3D" id="3.10.100.10">
    <property type="entry name" value="Mannose-Binding Protein A, subunit A"/>
    <property type="match status" value="1"/>
</dbReference>
<dbReference type="PROSITE" id="PS50041">
    <property type="entry name" value="C_TYPE_LECTIN_2"/>
    <property type="match status" value="1"/>
</dbReference>
<proteinExistence type="predicted"/>
<accession>A0A8C9SVU6</accession>
<evidence type="ECO:0000259" key="4">
    <source>
        <dbReference type="PROSITE" id="PS50041"/>
    </source>
</evidence>
<organism evidence="5 6">
    <name type="scientific">Scleropages formosus</name>
    <name type="common">Asian bonytongue</name>
    <name type="synonym">Osteoglossum formosum</name>
    <dbReference type="NCBI Taxonomy" id="113540"/>
    <lineage>
        <taxon>Eukaryota</taxon>
        <taxon>Metazoa</taxon>
        <taxon>Chordata</taxon>
        <taxon>Craniata</taxon>
        <taxon>Vertebrata</taxon>
        <taxon>Euteleostomi</taxon>
        <taxon>Actinopterygii</taxon>
        <taxon>Neopterygii</taxon>
        <taxon>Teleostei</taxon>
        <taxon>Osteoglossocephala</taxon>
        <taxon>Osteoglossomorpha</taxon>
        <taxon>Osteoglossiformes</taxon>
        <taxon>Osteoglossidae</taxon>
        <taxon>Scleropages</taxon>
    </lineage>
</organism>
<dbReference type="SUPFAM" id="SSF56436">
    <property type="entry name" value="C-type lectin-like"/>
    <property type="match status" value="1"/>
</dbReference>
<dbReference type="AlphaFoldDB" id="A0A8C9SVU6"/>
<name>A0A8C9SVU6_SCLFO</name>
<sequence>RASVCLGLLCVLLLTTLIVLSVCCEFHSFTLLRDVYFSGLCLYITEQICPQGWVDFRSRSYYISCWQKNWTESQQDCKQRGADLAIINSREEQEFINTFNKRIWIGLTDRDKERSWKWVDGTRLTTRFWKQNEPNDYLGKEDCAESTAESNPQMAWNDIQCELQRYWVCERGPELN</sequence>
<dbReference type="InterPro" id="IPR016187">
    <property type="entry name" value="CTDL_fold"/>
</dbReference>
<dbReference type="Proteomes" id="UP000694397">
    <property type="component" value="Chromosome 1"/>
</dbReference>
<dbReference type="PANTHER" id="PTHR22803">
    <property type="entry name" value="MANNOSE, PHOSPHOLIPASE, LECTIN RECEPTOR RELATED"/>
    <property type="match status" value="1"/>
</dbReference>
<dbReference type="InterPro" id="IPR001304">
    <property type="entry name" value="C-type_lectin-like"/>
</dbReference>
<feature type="chain" id="PRO_5034376677" description="C-type lectin domain-containing protein" evidence="3">
    <location>
        <begin position="22"/>
        <end position="176"/>
    </location>
</feature>
<dbReference type="OrthoDB" id="8950604at2759"/>
<dbReference type="InterPro" id="IPR050111">
    <property type="entry name" value="C-type_lectin/snaclec_domain"/>
</dbReference>
<dbReference type="Pfam" id="PF00059">
    <property type="entry name" value="Lectin_C"/>
    <property type="match status" value="1"/>
</dbReference>
<dbReference type="CDD" id="cd03590">
    <property type="entry name" value="CLECT_DC-SIGN_like"/>
    <property type="match status" value="1"/>
</dbReference>
<evidence type="ECO:0000256" key="3">
    <source>
        <dbReference type="SAM" id="SignalP"/>
    </source>
</evidence>
<reference evidence="5" key="2">
    <citation type="submission" date="2025-08" db="UniProtKB">
        <authorList>
            <consortium name="Ensembl"/>
        </authorList>
    </citation>
    <scope>IDENTIFICATION</scope>
</reference>
<keyword evidence="6" id="KW-1185">Reference proteome</keyword>
<dbReference type="InterPro" id="IPR018378">
    <property type="entry name" value="C-type_lectin_CS"/>
</dbReference>
<dbReference type="InterPro" id="IPR016186">
    <property type="entry name" value="C-type_lectin-like/link_sf"/>
</dbReference>
<evidence type="ECO:0000256" key="1">
    <source>
        <dbReference type="ARBA" id="ARBA00022734"/>
    </source>
</evidence>
<dbReference type="GeneTree" id="ENSGT01020000230338"/>